<dbReference type="AlphaFoldDB" id="A0A8I1AEI0"/>
<dbReference type="PROSITE" id="PS51257">
    <property type="entry name" value="PROKAR_LIPOPROTEIN"/>
    <property type="match status" value="1"/>
</dbReference>
<gene>
    <name evidence="1" type="ORF">I9054_012765</name>
</gene>
<dbReference type="EMBL" id="CP092085">
    <property type="protein sequence ID" value="UUN96249.1"/>
    <property type="molecule type" value="Genomic_DNA"/>
</dbReference>
<proteinExistence type="predicted"/>
<accession>A0A8I1AEI0</accession>
<evidence type="ECO:0000313" key="1">
    <source>
        <dbReference type="EMBL" id="UUN96249.1"/>
    </source>
</evidence>
<evidence type="ECO:0000313" key="2">
    <source>
        <dbReference type="Proteomes" id="UP000644140"/>
    </source>
</evidence>
<name>A0A8I1AEI0_ACIBZ</name>
<organism evidence="1 2">
    <name type="scientific">Acinetobacter bereziniae</name>
    <name type="common">Acinetobacter genomosp. 10</name>
    <dbReference type="NCBI Taxonomy" id="106648"/>
    <lineage>
        <taxon>Bacteria</taxon>
        <taxon>Pseudomonadati</taxon>
        <taxon>Pseudomonadota</taxon>
        <taxon>Gammaproteobacteria</taxon>
        <taxon>Moraxellales</taxon>
        <taxon>Moraxellaceae</taxon>
        <taxon>Acinetobacter</taxon>
    </lineage>
</organism>
<dbReference type="RefSeq" id="WP_151752398.1">
    <property type="nucleotide sequence ID" value="NZ_BKJQ01000120.1"/>
</dbReference>
<protein>
    <submittedName>
        <fullName evidence="1">Uncharacterized protein</fullName>
    </submittedName>
</protein>
<reference evidence="1" key="1">
    <citation type="submission" date="2022-02" db="EMBL/GenBank/DDBJ databases">
        <title>Characterization of Tn125 harboring carbapenem-resistant Acinetobacter bereziniae clinical isolates.</title>
        <authorList>
            <person name="Wong N.-K."/>
            <person name="Pan Q."/>
        </authorList>
    </citation>
    <scope>NUCLEOTIDE SEQUENCE</scope>
    <source>
        <strain evidence="1">GD03393</strain>
    </source>
</reference>
<dbReference type="Proteomes" id="UP000644140">
    <property type="component" value="Chromosome"/>
</dbReference>
<sequence length="151" mass="18080">MNLKIKYLLMFCTFIGIASCTQKNERVEYVDPVEFSSKIFKGINYEYLSMLKKEKTEINLVYVKKKDMSKNYFNDNVIKEMKNEGWREIKPEFQDQNLFCFSANNMMSVVYPTKEIYRNLKGDTLTIKKENLDKWVISYIYSFHGFEECKT</sequence>